<evidence type="ECO:0000256" key="3">
    <source>
        <dbReference type="ARBA" id="ARBA00022692"/>
    </source>
</evidence>
<comment type="subcellular location">
    <subcellularLocation>
        <location evidence="1">Cell membrane</location>
        <topology evidence="1">Multi-pass membrane protein</topology>
    </subcellularLocation>
</comment>
<keyword evidence="3 6" id="KW-0812">Transmembrane</keyword>
<dbReference type="PIRSF" id="PIRSF006324">
    <property type="entry name" value="LeuE"/>
    <property type="match status" value="1"/>
</dbReference>
<keyword evidence="8" id="KW-1185">Reference proteome</keyword>
<feature type="transmembrane region" description="Helical" evidence="6">
    <location>
        <begin position="6"/>
        <end position="25"/>
    </location>
</feature>
<reference evidence="7 8" key="1">
    <citation type="submission" date="2016-10" db="EMBL/GenBank/DDBJ databases">
        <authorList>
            <person name="Varghese N."/>
            <person name="Submissions S."/>
        </authorList>
    </citation>
    <scope>NUCLEOTIDE SEQUENCE [LARGE SCALE GENOMIC DNA]</scope>
    <source>
        <strain evidence="7 8">DSM 16392</strain>
    </source>
</reference>
<name>A0A1I3WYU6_9HYPH</name>
<feature type="transmembrane region" description="Helical" evidence="6">
    <location>
        <begin position="72"/>
        <end position="90"/>
    </location>
</feature>
<comment type="caution">
    <text evidence="7">The sequence shown here is derived from an EMBL/GenBank/DDBJ whole genome shotgun (WGS) entry which is preliminary data.</text>
</comment>
<dbReference type="RefSeq" id="WP_208860109.1">
    <property type="nucleotide sequence ID" value="NZ_FOSK01000002.1"/>
</dbReference>
<dbReference type="EMBL" id="FOSK01000002">
    <property type="protein sequence ID" value="SFK12645.1"/>
    <property type="molecule type" value="Genomic_DNA"/>
</dbReference>
<feature type="transmembrane region" description="Helical" evidence="6">
    <location>
        <begin position="110"/>
        <end position="131"/>
    </location>
</feature>
<keyword evidence="4 6" id="KW-1133">Transmembrane helix</keyword>
<evidence type="ECO:0000256" key="2">
    <source>
        <dbReference type="ARBA" id="ARBA00022475"/>
    </source>
</evidence>
<protein>
    <submittedName>
        <fullName evidence="7">LysE type translocator</fullName>
    </submittedName>
</protein>
<evidence type="ECO:0000313" key="7">
    <source>
        <dbReference type="EMBL" id="SFK12645.1"/>
    </source>
</evidence>
<organism evidence="7 8">
    <name type="scientific">Pseudovibrio ascidiaceicola</name>
    <dbReference type="NCBI Taxonomy" id="285279"/>
    <lineage>
        <taxon>Bacteria</taxon>
        <taxon>Pseudomonadati</taxon>
        <taxon>Pseudomonadota</taxon>
        <taxon>Alphaproteobacteria</taxon>
        <taxon>Hyphomicrobiales</taxon>
        <taxon>Stappiaceae</taxon>
        <taxon>Pseudovibrio</taxon>
    </lineage>
</organism>
<proteinExistence type="predicted"/>
<evidence type="ECO:0000313" key="8">
    <source>
        <dbReference type="Proteomes" id="UP000199598"/>
    </source>
</evidence>
<dbReference type="PANTHER" id="PTHR30086:SF20">
    <property type="entry name" value="ARGININE EXPORTER PROTEIN ARGO-RELATED"/>
    <property type="match status" value="1"/>
</dbReference>
<dbReference type="Pfam" id="PF01810">
    <property type="entry name" value="LysE"/>
    <property type="match status" value="1"/>
</dbReference>
<dbReference type="Proteomes" id="UP000199598">
    <property type="component" value="Unassembled WGS sequence"/>
</dbReference>
<gene>
    <name evidence="7" type="ORF">SAMN04488518_102275</name>
</gene>
<keyword evidence="2" id="KW-1003">Cell membrane</keyword>
<dbReference type="InterPro" id="IPR001123">
    <property type="entry name" value="LeuE-type"/>
</dbReference>
<evidence type="ECO:0000256" key="5">
    <source>
        <dbReference type="ARBA" id="ARBA00023136"/>
    </source>
</evidence>
<accession>A0A1I3WYU6</accession>
<keyword evidence="5 6" id="KW-0472">Membrane</keyword>
<evidence type="ECO:0000256" key="1">
    <source>
        <dbReference type="ARBA" id="ARBA00004651"/>
    </source>
</evidence>
<feature type="transmembrane region" description="Helical" evidence="6">
    <location>
        <begin position="186"/>
        <end position="204"/>
    </location>
</feature>
<feature type="transmembrane region" description="Helical" evidence="6">
    <location>
        <begin position="143"/>
        <end position="165"/>
    </location>
</feature>
<evidence type="ECO:0000256" key="6">
    <source>
        <dbReference type="SAM" id="Phobius"/>
    </source>
</evidence>
<dbReference type="PANTHER" id="PTHR30086">
    <property type="entry name" value="ARGININE EXPORTER PROTEIN ARGO"/>
    <property type="match status" value="1"/>
</dbReference>
<evidence type="ECO:0000256" key="4">
    <source>
        <dbReference type="ARBA" id="ARBA00022989"/>
    </source>
</evidence>
<sequence length="205" mass="22235">MPIAMHVYIAFVATTLIIMSVPDASKMLILSRSASGGTFAGLFTLIGVKAAEAIQVVLVSFGLSWLIVSYPYVFEAVTVLGAAYLIYLGLRRWRAASRRIAEPSSQGSDFLTGFMISIANPKTLIFLAALFPHFLNHAHPVDAQFVVLGTTFLLIATCLDLPLVLGGGLVERLFRSPRVEDVLKRFNSGVLLTAGVFLMGLLVFR</sequence>